<feature type="compositionally biased region" description="Polar residues" evidence="1">
    <location>
        <begin position="91"/>
        <end position="102"/>
    </location>
</feature>
<organism evidence="2 3">
    <name type="scientific">Funneliformis caledonium</name>
    <dbReference type="NCBI Taxonomy" id="1117310"/>
    <lineage>
        <taxon>Eukaryota</taxon>
        <taxon>Fungi</taxon>
        <taxon>Fungi incertae sedis</taxon>
        <taxon>Mucoromycota</taxon>
        <taxon>Glomeromycotina</taxon>
        <taxon>Glomeromycetes</taxon>
        <taxon>Glomerales</taxon>
        <taxon>Glomeraceae</taxon>
        <taxon>Funneliformis</taxon>
    </lineage>
</organism>
<evidence type="ECO:0000256" key="1">
    <source>
        <dbReference type="SAM" id="MobiDB-lite"/>
    </source>
</evidence>
<dbReference type="EMBL" id="CAJVPQ010003376">
    <property type="protein sequence ID" value="CAG8626313.1"/>
    <property type="molecule type" value="Genomic_DNA"/>
</dbReference>
<dbReference type="AlphaFoldDB" id="A0A9N9D4Z4"/>
<keyword evidence="3" id="KW-1185">Reference proteome</keyword>
<proteinExistence type="predicted"/>
<sequence>MSDESLSLRHQRALEILQDPEFKKYFEDIVKKFINRKVLKEWIEAGELYEEDDDDLAYFEYKKSEARKNGVNSGSVSTVTESRPVGIGGCNSPNGEKQNIGSMSRIYPNCDQKSGKESSTSTPASKQSTLYKNNKHR</sequence>
<dbReference type="OrthoDB" id="2315780at2759"/>
<protein>
    <submittedName>
        <fullName evidence="2">11416_t:CDS:1</fullName>
    </submittedName>
</protein>
<evidence type="ECO:0000313" key="2">
    <source>
        <dbReference type="EMBL" id="CAG8626313.1"/>
    </source>
</evidence>
<feature type="region of interest" description="Disordered" evidence="1">
    <location>
        <begin position="69"/>
        <end position="137"/>
    </location>
</feature>
<accession>A0A9N9D4Z4</accession>
<reference evidence="2" key="1">
    <citation type="submission" date="2021-06" db="EMBL/GenBank/DDBJ databases">
        <authorList>
            <person name="Kallberg Y."/>
            <person name="Tangrot J."/>
            <person name="Rosling A."/>
        </authorList>
    </citation>
    <scope>NUCLEOTIDE SEQUENCE</scope>
    <source>
        <strain evidence="2">UK204</strain>
    </source>
</reference>
<dbReference type="Proteomes" id="UP000789570">
    <property type="component" value="Unassembled WGS sequence"/>
</dbReference>
<name>A0A9N9D4Z4_9GLOM</name>
<feature type="compositionally biased region" description="Polar residues" evidence="1">
    <location>
        <begin position="70"/>
        <end position="81"/>
    </location>
</feature>
<comment type="caution">
    <text evidence="2">The sequence shown here is derived from an EMBL/GenBank/DDBJ whole genome shotgun (WGS) entry which is preliminary data.</text>
</comment>
<feature type="non-terminal residue" evidence="2">
    <location>
        <position position="137"/>
    </location>
</feature>
<evidence type="ECO:0000313" key="3">
    <source>
        <dbReference type="Proteomes" id="UP000789570"/>
    </source>
</evidence>
<feature type="compositionally biased region" description="Polar residues" evidence="1">
    <location>
        <begin position="117"/>
        <end position="137"/>
    </location>
</feature>
<gene>
    <name evidence="2" type="ORF">FCALED_LOCUS9824</name>
</gene>